<proteinExistence type="predicted"/>
<organism evidence="3">
    <name type="scientific">marine sediment metagenome</name>
    <dbReference type="NCBI Taxonomy" id="412755"/>
    <lineage>
        <taxon>unclassified sequences</taxon>
        <taxon>metagenomes</taxon>
        <taxon>ecological metagenomes</taxon>
    </lineage>
</organism>
<gene>
    <name evidence="3" type="ORF">S03H2_30654</name>
</gene>
<evidence type="ECO:0000256" key="1">
    <source>
        <dbReference type="SAM" id="Coils"/>
    </source>
</evidence>
<dbReference type="EMBL" id="BARU01018553">
    <property type="protein sequence ID" value="GAH57830.1"/>
    <property type="molecule type" value="Genomic_DNA"/>
</dbReference>
<keyword evidence="2" id="KW-1133">Transmembrane helix</keyword>
<reference evidence="3" key="1">
    <citation type="journal article" date="2014" name="Front. Microbiol.">
        <title>High frequency of phylogenetically diverse reductive dehalogenase-homologous genes in deep subseafloor sedimentary metagenomes.</title>
        <authorList>
            <person name="Kawai M."/>
            <person name="Futagami T."/>
            <person name="Toyoda A."/>
            <person name="Takaki Y."/>
            <person name="Nishi S."/>
            <person name="Hori S."/>
            <person name="Arai W."/>
            <person name="Tsubouchi T."/>
            <person name="Morono Y."/>
            <person name="Uchiyama I."/>
            <person name="Ito T."/>
            <person name="Fujiyama A."/>
            <person name="Inagaki F."/>
            <person name="Takami H."/>
        </authorList>
    </citation>
    <scope>NUCLEOTIDE SEQUENCE</scope>
    <source>
        <strain evidence="3">Expedition CK06-06</strain>
    </source>
</reference>
<sequence>MNYMSKWRQWEDLPPKQEEEFIDNTARTLIKHRVGLPVQLLLESGGPLTSLFAKFWLGLYGPYLDFLGLDKHMAILRKRSNIEKILDKIDTLQTERECEEKKMSEGIPQGKTNYLVLSNLLITGLVIVDLAHITGLISINPGLLTFTNIIMLVIAYTAYKLKKRI</sequence>
<feature type="non-terminal residue" evidence="3">
    <location>
        <position position="165"/>
    </location>
</feature>
<comment type="caution">
    <text evidence="3">The sequence shown here is derived from an EMBL/GenBank/DDBJ whole genome shotgun (WGS) entry which is preliminary data.</text>
</comment>
<evidence type="ECO:0000313" key="3">
    <source>
        <dbReference type="EMBL" id="GAH57830.1"/>
    </source>
</evidence>
<feature type="coiled-coil region" evidence="1">
    <location>
        <begin position="75"/>
        <end position="102"/>
    </location>
</feature>
<dbReference type="AlphaFoldDB" id="X1HL91"/>
<protein>
    <submittedName>
        <fullName evidence="3">Uncharacterized protein</fullName>
    </submittedName>
</protein>
<keyword evidence="1" id="KW-0175">Coiled coil</keyword>
<keyword evidence="2" id="KW-0472">Membrane</keyword>
<keyword evidence="2" id="KW-0812">Transmembrane</keyword>
<accession>X1HL91</accession>
<feature type="transmembrane region" description="Helical" evidence="2">
    <location>
        <begin position="112"/>
        <end position="133"/>
    </location>
</feature>
<evidence type="ECO:0000256" key="2">
    <source>
        <dbReference type="SAM" id="Phobius"/>
    </source>
</evidence>
<feature type="transmembrane region" description="Helical" evidence="2">
    <location>
        <begin position="139"/>
        <end position="159"/>
    </location>
</feature>
<name>X1HL91_9ZZZZ</name>